<dbReference type="Pfam" id="PF13768">
    <property type="entry name" value="VWA_3"/>
    <property type="match status" value="1"/>
</dbReference>
<gene>
    <name evidence="2" type="ORF">GTW09_06655</name>
</gene>
<dbReference type="Gene3D" id="3.40.50.1820">
    <property type="entry name" value="alpha/beta hydrolase"/>
    <property type="match status" value="1"/>
</dbReference>
<reference evidence="2 3" key="1">
    <citation type="submission" date="2020-01" db="EMBL/GenBank/DDBJ databases">
        <title>Genomes of bacteria type strains.</title>
        <authorList>
            <person name="Chen J."/>
            <person name="Zhu S."/>
            <person name="Yang J."/>
        </authorList>
    </citation>
    <scope>NUCLEOTIDE SEQUENCE [LARGE SCALE GENOMIC DNA]</scope>
    <source>
        <strain evidence="2 3">LMG 22958</strain>
    </source>
</reference>
<comment type="caution">
    <text evidence="2">The sequence shown here is derived from an EMBL/GenBank/DDBJ whole genome shotgun (WGS) entry which is preliminary data.</text>
</comment>
<dbReference type="EMBL" id="JAAAWP010000003">
    <property type="protein sequence ID" value="NDW21194.1"/>
    <property type="molecule type" value="Genomic_DNA"/>
</dbReference>
<accession>A0A6L9MSK3</accession>
<keyword evidence="3" id="KW-1185">Reference proteome</keyword>
<sequence length="696" mass="77384">MLIKRTLLFQKARCLVSFIFVAFCLVVFNLRAQELTAQQAKQILPYADLAYKVYVDASFSTWEMIEEDPLGNGFYARAYKHIRTGEVVIVFEGTTSWEDWINNALSLVADKRSIASIIIQDQFDSSLDFAHLIQKEYQVSHITGHSLGGALAQFTASHINVPATVFNSLGLSLTGVATRKGPYLPSITLVVSNGIATLNEQKDVEAEDLVFRLVPQRGDKITVPLTLGEYSVEDNMLLKITDTMSVIKWNDIRKNSKAMARFLLDVHNIQNLRNTIANYANSDTHSLDKGMDVIVMIDSSSSMQKTDPKDLRVQALESLVNAAPDSANIGIVEFDSDSRVLSTPVRVGKWGSSNRQKLLNAAKRIDSNGGTDIVSAITLAMNQLVSSNSQFLLLSDGRDNKLNSTSIKDHIPTHVPIHTIALSNQADQSTLSRLAAHTGGNYEYAANAEQLSRVIHNLFGQATDQQDLLVINDLISQGQIQNYTVSLESGLKSVYFSNSWGGSDIDLSVTSPSGRRYTIDDAAKGKFGIEEKTYDMIRIENPESGLWQIQLVGVELPQPEIATTRVFTHESLQVLKISDNVTVPEEGGRYEIMVDDSDRIDWQKVAGYIIRPDGTKKQIDETPSYQSQLFANEQQPSLWSFSPSQQGNYQIQLTFMGQNKLGEQIQRSIRKTLQVNAPGNSVKKRSEIQPFIPRNR</sequence>
<dbReference type="Proteomes" id="UP000478837">
    <property type="component" value="Unassembled WGS sequence"/>
</dbReference>
<dbReference type="InterPro" id="IPR002035">
    <property type="entry name" value="VWF_A"/>
</dbReference>
<dbReference type="Pfam" id="PF26363">
    <property type="entry name" value="Phospholipase-like"/>
    <property type="match status" value="1"/>
</dbReference>
<dbReference type="InterPro" id="IPR051266">
    <property type="entry name" value="CLCR"/>
</dbReference>
<dbReference type="Gene3D" id="3.40.50.410">
    <property type="entry name" value="von Willebrand factor, type A domain"/>
    <property type="match status" value="1"/>
</dbReference>
<organism evidence="2 3">
    <name type="scientific">Alteromonas hispanica</name>
    <dbReference type="NCBI Taxonomy" id="315421"/>
    <lineage>
        <taxon>Bacteria</taxon>
        <taxon>Pseudomonadati</taxon>
        <taxon>Pseudomonadota</taxon>
        <taxon>Gammaproteobacteria</taxon>
        <taxon>Alteromonadales</taxon>
        <taxon>Alteromonadaceae</taxon>
        <taxon>Alteromonas/Salinimonas group</taxon>
        <taxon>Alteromonas</taxon>
    </lineage>
</organism>
<dbReference type="InterPro" id="IPR036465">
    <property type="entry name" value="vWFA_dom_sf"/>
</dbReference>
<dbReference type="RefSeq" id="WP_163111044.1">
    <property type="nucleotide sequence ID" value="NZ_JAAAWP010000003.1"/>
</dbReference>
<dbReference type="AlphaFoldDB" id="A0A6L9MSK3"/>
<evidence type="ECO:0000259" key="1">
    <source>
        <dbReference type="PROSITE" id="PS50234"/>
    </source>
</evidence>
<evidence type="ECO:0000313" key="3">
    <source>
        <dbReference type="Proteomes" id="UP000478837"/>
    </source>
</evidence>
<dbReference type="InterPro" id="IPR029058">
    <property type="entry name" value="AB_hydrolase_fold"/>
</dbReference>
<protein>
    <submittedName>
        <fullName evidence="2">VWA domain-containing protein</fullName>
    </submittedName>
</protein>
<dbReference type="CDD" id="cd00198">
    <property type="entry name" value="vWFA"/>
    <property type="match status" value="1"/>
</dbReference>
<dbReference type="PANTHER" id="PTHR10579:SF43">
    <property type="entry name" value="ZINC FINGER (C3HC4-TYPE RING FINGER) FAMILY PROTEIN"/>
    <property type="match status" value="1"/>
</dbReference>
<name>A0A6L9MSK3_9ALTE</name>
<dbReference type="SUPFAM" id="SSF53300">
    <property type="entry name" value="vWA-like"/>
    <property type="match status" value="1"/>
</dbReference>
<dbReference type="SMART" id="SM00327">
    <property type="entry name" value="VWA"/>
    <property type="match status" value="1"/>
</dbReference>
<proteinExistence type="predicted"/>
<dbReference type="SUPFAM" id="SSF53474">
    <property type="entry name" value="alpha/beta-Hydrolases"/>
    <property type="match status" value="1"/>
</dbReference>
<dbReference type="PROSITE" id="PS50234">
    <property type="entry name" value="VWFA"/>
    <property type="match status" value="1"/>
</dbReference>
<feature type="domain" description="VWFA" evidence="1">
    <location>
        <begin position="292"/>
        <end position="458"/>
    </location>
</feature>
<dbReference type="PANTHER" id="PTHR10579">
    <property type="entry name" value="CALCIUM-ACTIVATED CHLORIDE CHANNEL REGULATOR"/>
    <property type="match status" value="1"/>
</dbReference>
<evidence type="ECO:0000313" key="2">
    <source>
        <dbReference type="EMBL" id="NDW21194.1"/>
    </source>
</evidence>